<feature type="compositionally biased region" description="Low complexity" evidence="2">
    <location>
        <begin position="223"/>
        <end position="232"/>
    </location>
</feature>
<protein>
    <recommendedName>
        <fullName evidence="3">Nephrocystin 3-like N-terminal domain-containing protein</fullName>
    </recommendedName>
</protein>
<dbReference type="AlphaFoldDB" id="A0A9P5U4V0"/>
<evidence type="ECO:0000256" key="1">
    <source>
        <dbReference type="ARBA" id="ARBA00022737"/>
    </source>
</evidence>
<dbReference type="PANTHER" id="PTHR10039:SF14">
    <property type="entry name" value="NACHT DOMAIN-CONTAINING PROTEIN"/>
    <property type="match status" value="1"/>
</dbReference>
<evidence type="ECO:0000313" key="4">
    <source>
        <dbReference type="EMBL" id="KAF9066301.1"/>
    </source>
</evidence>
<dbReference type="Proteomes" id="UP000772434">
    <property type="component" value="Unassembled WGS sequence"/>
</dbReference>
<evidence type="ECO:0000259" key="3">
    <source>
        <dbReference type="Pfam" id="PF24883"/>
    </source>
</evidence>
<sequence>MSGLEMFNRSHNNIFHGGNFNNIGRDLIYFSSEDNERGLRTLLQYASTSATYNAEARFPPPLCHPGTRKAILDNLKDWARSNEPDDAIRWLYGPAGAGKSAIAQTFAEACARNGTLVGSFFFWRTDSSRNNPQMLFTTIAYQMAMSFAELRPIINAAVINDFLVPTSFIESQFNVLILQPLVKAQLHKELKSIVAHMQQGDQRKRGHSPSTSAPRYAKRRKTSSTSYSPDSSSSDRSRPCILIIDGLDECSGSENQRRILCILAGAMQKYNLPLRILVASRPERLIKESFRSANFENICHWMPLNDTYQASLEIRKYLQDRFCDILMRHSDLMEHVPRPWPTSRQIEHLVQKASGQFIYPSTVLKYIDDGSAVPADRLNIVLGLSTEDYDRNDSPFTELDALYCQILTLAKNHTMLPQILGAIIVFKTSEKLSHPPSQNDYTTPSTSSPQDFNLKMDMSLQQQSQFTDLLPSAIDFSNNIPNFDSLGLGLPQALPIPVPQALAPFSQALTPALPGLDSLEFYPPHFEPAYPPALVPLAQALAGLSQAKLTPALPGFDSLEFSHPHFDPADLPSELELMDTRSAFKPVRIHPTKLLDLFPSTDLGKIRATFSGLHSLFKEPSPVESDFQFCHASFTDFLLDRHRSLDFSVDRASGHDFLAQRCLDIQNENSAYTLAALHYAQKYWAHHCINASGSDKLLAKLAVLDVFSVINHCLPLTFENQPMGIFVEVIQTWHRFQHQHLHQSFQDISTVGFTLLLNIGFNSRKCTIHIPMSSIHYSGGDKPASLSAHLDSELRIGISEAVDVRTEMPASTFKISKISPLTKIYISRKP</sequence>
<evidence type="ECO:0000313" key="5">
    <source>
        <dbReference type="Proteomes" id="UP000772434"/>
    </source>
</evidence>
<dbReference type="SUPFAM" id="SSF52540">
    <property type="entry name" value="P-loop containing nucleoside triphosphate hydrolases"/>
    <property type="match status" value="1"/>
</dbReference>
<proteinExistence type="predicted"/>
<dbReference type="Pfam" id="PF24883">
    <property type="entry name" value="NPHP3_N"/>
    <property type="match status" value="2"/>
</dbReference>
<dbReference type="InterPro" id="IPR056884">
    <property type="entry name" value="NPHP3-like_N"/>
</dbReference>
<accession>A0A9P5U4V0</accession>
<name>A0A9P5U4V0_9AGAR</name>
<feature type="domain" description="Nephrocystin 3-like N-terminal" evidence="3">
    <location>
        <begin position="67"/>
        <end position="185"/>
    </location>
</feature>
<evidence type="ECO:0000256" key="2">
    <source>
        <dbReference type="SAM" id="MobiDB-lite"/>
    </source>
</evidence>
<gene>
    <name evidence="4" type="ORF">BDP27DRAFT_1297491</name>
</gene>
<feature type="region of interest" description="Disordered" evidence="2">
    <location>
        <begin position="197"/>
        <end position="236"/>
    </location>
</feature>
<reference evidence="4" key="1">
    <citation type="submission" date="2020-11" db="EMBL/GenBank/DDBJ databases">
        <authorList>
            <consortium name="DOE Joint Genome Institute"/>
            <person name="Ahrendt S."/>
            <person name="Riley R."/>
            <person name="Andreopoulos W."/>
            <person name="Labutti K."/>
            <person name="Pangilinan J."/>
            <person name="Ruiz-Duenas F.J."/>
            <person name="Barrasa J.M."/>
            <person name="Sanchez-Garcia M."/>
            <person name="Camarero S."/>
            <person name="Miyauchi S."/>
            <person name="Serrano A."/>
            <person name="Linde D."/>
            <person name="Babiker R."/>
            <person name="Drula E."/>
            <person name="Ayuso-Fernandez I."/>
            <person name="Pacheco R."/>
            <person name="Padilla G."/>
            <person name="Ferreira P."/>
            <person name="Barriuso J."/>
            <person name="Kellner H."/>
            <person name="Castanera R."/>
            <person name="Alfaro M."/>
            <person name="Ramirez L."/>
            <person name="Pisabarro A.G."/>
            <person name="Kuo A."/>
            <person name="Tritt A."/>
            <person name="Lipzen A."/>
            <person name="He G."/>
            <person name="Yan M."/>
            <person name="Ng V."/>
            <person name="Cullen D."/>
            <person name="Martin F."/>
            <person name="Rosso M.-N."/>
            <person name="Henrissat B."/>
            <person name="Hibbett D."/>
            <person name="Martinez A.T."/>
            <person name="Grigoriev I.V."/>
        </authorList>
    </citation>
    <scope>NUCLEOTIDE SEQUENCE</scope>
    <source>
        <strain evidence="4">AH 40177</strain>
    </source>
</reference>
<feature type="domain" description="Nephrocystin 3-like N-terminal" evidence="3">
    <location>
        <begin position="190"/>
        <end position="281"/>
    </location>
</feature>
<dbReference type="Gene3D" id="3.40.50.300">
    <property type="entry name" value="P-loop containing nucleotide triphosphate hydrolases"/>
    <property type="match status" value="1"/>
</dbReference>
<organism evidence="4 5">
    <name type="scientific">Rhodocollybia butyracea</name>
    <dbReference type="NCBI Taxonomy" id="206335"/>
    <lineage>
        <taxon>Eukaryota</taxon>
        <taxon>Fungi</taxon>
        <taxon>Dikarya</taxon>
        <taxon>Basidiomycota</taxon>
        <taxon>Agaricomycotina</taxon>
        <taxon>Agaricomycetes</taxon>
        <taxon>Agaricomycetidae</taxon>
        <taxon>Agaricales</taxon>
        <taxon>Marasmiineae</taxon>
        <taxon>Omphalotaceae</taxon>
        <taxon>Rhodocollybia</taxon>
    </lineage>
</organism>
<dbReference type="OrthoDB" id="5967843at2759"/>
<dbReference type="EMBL" id="JADNRY010000089">
    <property type="protein sequence ID" value="KAF9066301.1"/>
    <property type="molecule type" value="Genomic_DNA"/>
</dbReference>
<dbReference type="InterPro" id="IPR027417">
    <property type="entry name" value="P-loop_NTPase"/>
</dbReference>
<comment type="caution">
    <text evidence="4">The sequence shown here is derived from an EMBL/GenBank/DDBJ whole genome shotgun (WGS) entry which is preliminary data.</text>
</comment>
<keyword evidence="1" id="KW-0677">Repeat</keyword>
<dbReference type="PANTHER" id="PTHR10039">
    <property type="entry name" value="AMELOGENIN"/>
    <property type="match status" value="1"/>
</dbReference>
<keyword evidence="5" id="KW-1185">Reference proteome</keyword>